<proteinExistence type="predicted"/>
<feature type="compositionally biased region" description="Low complexity" evidence="3">
    <location>
        <begin position="11"/>
        <end position="20"/>
    </location>
</feature>
<organism evidence="6 7">
    <name type="scientific">Dactylosporangium darangshiense</name>
    <dbReference type="NCBI Taxonomy" id="579108"/>
    <lineage>
        <taxon>Bacteria</taxon>
        <taxon>Bacillati</taxon>
        <taxon>Actinomycetota</taxon>
        <taxon>Actinomycetes</taxon>
        <taxon>Micromonosporales</taxon>
        <taxon>Micromonosporaceae</taxon>
        <taxon>Dactylosporangium</taxon>
    </lineage>
</organism>
<keyword evidence="1" id="KW-0328">Glycosyltransferase</keyword>
<feature type="region of interest" description="Disordered" evidence="3">
    <location>
        <begin position="1"/>
        <end position="20"/>
    </location>
</feature>
<dbReference type="CDD" id="cd03801">
    <property type="entry name" value="GT4_PimA-like"/>
    <property type="match status" value="1"/>
</dbReference>
<dbReference type="PANTHER" id="PTHR46401">
    <property type="entry name" value="GLYCOSYLTRANSFERASE WBBK-RELATED"/>
    <property type="match status" value="1"/>
</dbReference>
<sequence length="385" mass="40060">MTSPDALSLRAPSPHTAAPHAALPTGIAHVAQTVHVVLPNDIDDPSTPSGGNRYDREACTALAALGWSVHEQSAHGAWPNPSPNDLATLDALLADLPATAIALVDGLIASAAPDVMAAYAARLRLVVLVHMPFGDTDPATRPAEHRALRAATAIIATSEWTQRRLLQLYALPTERMSVAIPGVTPAPPAPGTESGDALLCVAVLGRHKGHDILIDALARLTHRTWTCICAGAADRDPAFVRALQTRIDEAGLTDRIHLAGPQTGAALEALYASADLLVHPSRGETYGMVAAEALARGIPVLATTAKGLPDAVGRTASGIVPGLLVPPDDPEALAAALEQWLTDADLRIHLRAAALARRADLTDWTVTARNISATLRALPAETPAG</sequence>
<evidence type="ECO:0000259" key="4">
    <source>
        <dbReference type="Pfam" id="PF00534"/>
    </source>
</evidence>
<dbReference type="Proteomes" id="UP001500620">
    <property type="component" value="Unassembled WGS sequence"/>
</dbReference>
<evidence type="ECO:0000313" key="6">
    <source>
        <dbReference type="EMBL" id="GAA4252718.1"/>
    </source>
</evidence>
<evidence type="ECO:0000256" key="2">
    <source>
        <dbReference type="ARBA" id="ARBA00022679"/>
    </source>
</evidence>
<evidence type="ECO:0000256" key="3">
    <source>
        <dbReference type="SAM" id="MobiDB-lite"/>
    </source>
</evidence>
<protein>
    <submittedName>
        <fullName evidence="6">Glycosyltransferase family 4 protein</fullName>
    </submittedName>
</protein>
<keyword evidence="2" id="KW-0808">Transferase</keyword>
<accession>A0ABP8DCM2</accession>
<name>A0ABP8DCM2_9ACTN</name>
<comment type="caution">
    <text evidence="6">The sequence shown here is derived from an EMBL/GenBank/DDBJ whole genome shotgun (WGS) entry which is preliminary data.</text>
</comment>
<feature type="domain" description="Glycosyl transferase family 1" evidence="4">
    <location>
        <begin position="197"/>
        <end position="354"/>
    </location>
</feature>
<evidence type="ECO:0000256" key="1">
    <source>
        <dbReference type="ARBA" id="ARBA00022676"/>
    </source>
</evidence>
<keyword evidence="7" id="KW-1185">Reference proteome</keyword>
<dbReference type="SUPFAM" id="SSF53756">
    <property type="entry name" value="UDP-Glycosyltransferase/glycogen phosphorylase"/>
    <property type="match status" value="1"/>
</dbReference>
<dbReference type="Pfam" id="PF13439">
    <property type="entry name" value="Glyco_transf_4"/>
    <property type="match status" value="1"/>
</dbReference>
<dbReference type="InterPro" id="IPR001296">
    <property type="entry name" value="Glyco_trans_1"/>
</dbReference>
<evidence type="ECO:0000313" key="7">
    <source>
        <dbReference type="Proteomes" id="UP001500620"/>
    </source>
</evidence>
<evidence type="ECO:0000259" key="5">
    <source>
        <dbReference type="Pfam" id="PF13439"/>
    </source>
</evidence>
<dbReference type="PANTHER" id="PTHR46401:SF2">
    <property type="entry name" value="GLYCOSYLTRANSFERASE WBBK-RELATED"/>
    <property type="match status" value="1"/>
</dbReference>
<dbReference type="Pfam" id="PF00534">
    <property type="entry name" value="Glycos_transf_1"/>
    <property type="match status" value="1"/>
</dbReference>
<dbReference type="Gene3D" id="3.40.50.2000">
    <property type="entry name" value="Glycogen Phosphorylase B"/>
    <property type="match status" value="2"/>
</dbReference>
<dbReference type="InterPro" id="IPR028098">
    <property type="entry name" value="Glyco_trans_4-like_N"/>
</dbReference>
<feature type="domain" description="Glycosyltransferase subfamily 4-like N-terminal" evidence="5">
    <location>
        <begin position="58"/>
        <end position="184"/>
    </location>
</feature>
<dbReference type="EMBL" id="BAABAT010000014">
    <property type="protein sequence ID" value="GAA4252718.1"/>
    <property type="molecule type" value="Genomic_DNA"/>
</dbReference>
<reference evidence="7" key="1">
    <citation type="journal article" date="2019" name="Int. J. Syst. Evol. Microbiol.">
        <title>The Global Catalogue of Microorganisms (GCM) 10K type strain sequencing project: providing services to taxonomists for standard genome sequencing and annotation.</title>
        <authorList>
            <consortium name="The Broad Institute Genomics Platform"/>
            <consortium name="The Broad Institute Genome Sequencing Center for Infectious Disease"/>
            <person name="Wu L."/>
            <person name="Ma J."/>
        </authorList>
    </citation>
    <scope>NUCLEOTIDE SEQUENCE [LARGE SCALE GENOMIC DNA]</scope>
    <source>
        <strain evidence="7">JCM 17441</strain>
    </source>
</reference>
<gene>
    <name evidence="6" type="ORF">GCM10022255_050690</name>
</gene>